<keyword evidence="1 3" id="KW-0328">Glycosyltransferase</keyword>
<dbReference type="PANTHER" id="PTHR34136:SF1">
    <property type="entry name" value="UDP-N-ACETYL-D-MANNOSAMINURONIC ACID TRANSFERASE"/>
    <property type="match status" value="1"/>
</dbReference>
<accession>A0A517MMF5</accession>
<dbReference type="AlphaFoldDB" id="A0A517MMF5"/>
<sequence length="238" mass="26756">MSQAVQRIGDWISEGQPTCRFVVTPNVDHIVQLYRQKELIPLYRQASMTLADGWPLVSMSRLYGKPLPERVAGSDLLPAICEKSQSDNRPVKLFLLGGKPGVPQRAAQAIANRWPVAEVIGSSSPPLGFENDPVFNQELCSQINQAEPDILVVGLGFPKQESWILNHRERLRTPVALAVGGTIDFLAGEQTRAPKWTQAIKMEWLHRLATNPRRLAKRYALDAIYFPWICIRQGWHDA</sequence>
<evidence type="ECO:0000256" key="1">
    <source>
        <dbReference type="ARBA" id="ARBA00022676"/>
    </source>
</evidence>
<dbReference type="Pfam" id="PF03808">
    <property type="entry name" value="Glyco_tran_WecG"/>
    <property type="match status" value="1"/>
</dbReference>
<dbReference type="InterPro" id="IPR004629">
    <property type="entry name" value="WecG_TagA_CpsF"/>
</dbReference>
<dbReference type="KEGG" id="rml:FF011L_48730"/>
<dbReference type="NCBIfam" id="TIGR00696">
    <property type="entry name" value="wecG_tagA_cpsF"/>
    <property type="match status" value="1"/>
</dbReference>
<gene>
    <name evidence="3" type="primary">tagA_3</name>
    <name evidence="3" type="ORF">FF011L_48730</name>
</gene>
<evidence type="ECO:0000313" key="3">
    <source>
        <dbReference type="EMBL" id="QDS96069.1"/>
    </source>
</evidence>
<dbReference type="OrthoDB" id="9771846at2"/>
<evidence type="ECO:0000256" key="2">
    <source>
        <dbReference type="ARBA" id="ARBA00022679"/>
    </source>
</evidence>
<evidence type="ECO:0000313" key="4">
    <source>
        <dbReference type="Proteomes" id="UP000320672"/>
    </source>
</evidence>
<keyword evidence="2 3" id="KW-0808">Transferase</keyword>
<name>A0A517MMF5_9BACT</name>
<reference evidence="3 4" key="1">
    <citation type="submission" date="2019-02" db="EMBL/GenBank/DDBJ databases">
        <title>Deep-cultivation of Planctomycetes and their phenomic and genomic characterization uncovers novel biology.</title>
        <authorList>
            <person name="Wiegand S."/>
            <person name="Jogler M."/>
            <person name="Boedeker C."/>
            <person name="Pinto D."/>
            <person name="Vollmers J."/>
            <person name="Rivas-Marin E."/>
            <person name="Kohn T."/>
            <person name="Peeters S.H."/>
            <person name="Heuer A."/>
            <person name="Rast P."/>
            <person name="Oberbeckmann S."/>
            <person name="Bunk B."/>
            <person name="Jeske O."/>
            <person name="Meyerdierks A."/>
            <person name="Storesund J.E."/>
            <person name="Kallscheuer N."/>
            <person name="Luecker S."/>
            <person name="Lage O.M."/>
            <person name="Pohl T."/>
            <person name="Merkel B.J."/>
            <person name="Hornburger P."/>
            <person name="Mueller R.-W."/>
            <person name="Bruemmer F."/>
            <person name="Labrenz M."/>
            <person name="Spormann A.M."/>
            <person name="Op den Camp H."/>
            <person name="Overmann J."/>
            <person name="Amann R."/>
            <person name="Jetten M.S.M."/>
            <person name="Mascher T."/>
            <person name="Medema M.H."/>
            <person name="Devos D.P."/>
            <person name="Kaster A.-K."/>
            <person name="Ovreas L."/>
            <person name="Rohde M."/>
            <person name="Galperin M.Y."/>
            <person name="Jogler C."/>
        </authorList>
    </citation>
    <scope>NUCLEOTIDE SEQUENCE [LARGE SCALE GENOMIC DNA]</scope>
    <source>
        <strain evidence="3 4">FF011L</strain>
    </source>
</reference>
<proteinExistence type="predicted"/>
<protein>
    <submittedName>
        <fullName evidence="3">N-acetylmannosaminyltransferase</fullName>
        <ecNumber evidence="3">2.4.1.187</ecNumber>
    </submittedName>
</protein>
<dbReference type="PANTHER" id="PTHR34136">
    <property type="match status" value="1"/>
</dbReference>
<dbReference type="Proteomes" id="UP000320672">
    <property type="component" value="Chromosome"/>
</dbReference>
<keyword evidence="4" id="KW-1185">Reference proteome</keyword>
<dbReference type="CDD" id="cd06533">
    <property type="entry name" value="Glyco_transf_WecG_TagA"/>
    <property type="match status" value="1"/>
</dbReference>
<dbReference type="EMBL" id="CP036262">
    <property type="protein sequence ID" value="QDS96069.1"/>
    <property type="molecule type" value="Genomic_DNA"/>
</dbReference>
<organism evidence="3 4">
    <name type="scientific">Roseimaritima multifibrata</name>
    <dbReference type="NCBI Taxonomy" id="1930274"/>
    <lineage>
        <taxon>Bacteria</taxon>
        <taxon>Pseudomonadati</taxon>
        <taxon>Planctomycetota</taxon>
        <taxon>Planctomycetia</taxon>
        <taxon>Pirellulales</taxon>
        <taxon>Pirellulaceae</taxon>
        <taxon>Roseimaritima</taxon>
    </lineage>
</organism>
<dbReference type="GO" id="GO:0047244">
    <property type="term" value="F:N-acetylglucosaminyldiphosphoundecaprenol N-acetyl-beta-D-mannosaminyltransferase activity"/>
    <property type="evidence" value="ECO:0007669"/>
    <property type="project" value="UniProtKB-EC"/>
</dbReference>
<dbReference type="EC" id="2.4.1.187" evidence="3"/>